<keyword evidence="1" id="KW-0812">Transmembrane</keyword>
<feature type="transmembrane region" description="Helical" evidence="1">
    <location>
        <begin position="6"/>
        <end position="28"/>
    </location>
</feature>
<dbReference type="AlphaFoldDB" id="A0A645F4V9"/>
<proteinExistence type="predicted"/>
<evidence type="ECO:0000256" key="1">
    <source>
        <dbReference type="SAM" id="Phobius"/>
    </source>
</evidence>
<keyword evidence="1" id="KW-1133">Transmembrane helix</keyword>
<dbReference type="EMBL" id="VSSQ01053645">
    <property type="protein sequence ID" value="MPN07644.1"/>
    <property type="molecule type" value="Genomic_DNA"/>
</dbReference>
<accession>A0A645F4V9</accession>
<protein>
    <submittedName>
        <fullName evidence="2">Uncharacterized protein</fullName>
    </submittedName>
</protein>
<reference evidence="2" key="1">
    <citation type="submission" date="2019-08" db="EMBL/GenBank/DDBJ databases">
        <authorList>
            <person name="Kucharzyk K."/>
            <person name="Murdoch R.W."/>
            <person name="Higgins S."/>
            <person name="Loffler F."/>
        </authorList>
    </citation>
    <scope>NUCLEOTIDE SEQUENCE</scope>
</reference>
<keyword evidence="1" id="KW-0472">Membrane</keyword>
<evidence type="ECO:0000313" key="2">
    <source>
        <dbReference type="EMBL" id="MPN07644.1"/>
    </source>
</evidence>
<organism evidence="2">
    <name type="scientific">bioreactor metagenome</name>
    <dbReference type="NCBI Taxonomy" id="1076179"/>
    <lineage>
        <taxon>unclassified sequences</taxon>
        <taxon>metagenomes</taxon>
        <taxon>ecological metagenomes</taxon>
    </lineage>
</organism>
<name>A0A645F4V9_9ZZZZ</name>
<sequence>MKKLSNFYRLLFTLIFILIIEIILIYIGHKMESEKTLREYKLETSIICYDK</sequence>
<gene>
    <name evidence="2" type="ORF">SDC9_154915</name>
</gene>
<comment type="caution">
    <text evidence="2">The sequence shown here is derived from an EMBL/GenBank/DDBJ whole genome shotgun (WGS) entry which is preliminary data.</text>
</comment>